<keyword evidence="2" id="KW-0472">Membrane</keyword>
<proteinExistence type="predicted"/>
<dbReference type="Gene3D" id="3.40.50.410">
    <property type="entry name" value="von Willebrand factor, type A domain"/>
    <property type="match status" value="1"/>
</dbReference>
<protein>
    <recommendedName>
        <fullName evidence="3">VWFA domain-containing protein</fullName>
    </recommendedName>
</protein>
<name>A0A652YIS2_NOCGL</name>
<feature type="compositionally biased region" description="Low complexity" evidence="1">
    <location>
        <begin position="843"/>
        <end position="856"/>
    </location>
</feature>
<feature type="domain" description="VWFA" evidence="3">
    <location>
        <begin position="52"/>
        <end position="285"/>
    </location>
</feature>
<evidence type="ECO:0000259" key="3">
    <source>
        <dbReference type="PROSITE" id="PS50234"/>
    </source>
</evidence>
<feature type="region of interest" description="Disordered" evidence="1">
    <location>
        <begin position="837"/>
        <end position="915"/>
    </location>
</feature>
<evidence type="ECO:0000256" key="1">
    <source>
        <dbReference type="SAM" id="MobiDB-lite"/>
    </source>
</evidence>
<organism evidence="4">
    <name type="scientific">Nocardia globerula</name>
    <dbReference type="NCBI Taxonomy" id="1818"/>
    <lineage>
        <taxon>Bacteria</taxon>
        <taxon>Bacillati</taxon>
        <taxon>Actinomycetota</taxon>
        <taxon>Actinomycetes</taxon>
        <taxon>Mycobacteriales</taxon>
        <taxon>Nocardiaceae</taxon>
        <taxon>Nocardia</taxon>
    </lineage>
</organism>
<evidence type="ECO:0000313" key="4">
    <source>
        <dbReference type="EMBL" id="TYQ01143.1"/>
    </source>
</evidence>
<keyword evidence="2" id="KW-1133">Transmembrane helix</keyword>
<accession>A0A652YIS2</accession>
<feature type="compositionally biased region" description="Low complexity" evidence="1">
    <location>
        <begin position="894"/>
        <end position="905"/>
    </location>
</feature>
<keyword evidence="2" id="KW-0812">Transmembrane</keyword>
<sequence length="915" mass="94208">MSRMRIGALFVFGILMLNAVGGLSVATAQTAANAGSAVSDFGSCLASQQTGDLLLLIDESSSLQTSDPDAARVSAANFLLDRLAAFGESAAVDLNVAIAGFSSDYTVHTEWIALDSGSVPTLKSSIEQFRGRTTGVDTDYWGAMNGAQNDLRDRPQNADGSSRCQAIAWFSDGKLDFTERDASKPYAPGIDLGSPEGVKQVVAAATESICRPAGIADQVRSAGIKMFGIGLASGTAAAADFDLMHAITSGASGDGASCGAVQAPSPGEFFLAQNIDDLLFAFDSFSTPGQAPLERESGVCVQQVCEEGKHRFVLDRSISAVNVLAFADAEGLVPTVVAPNGAQLALPLTALRTDSRGQLAGIEINYRWESPNSVSFSMSDAGSDQWQGVWALAFVDPTGAAAQARSKSNIHISGNLFPAWLGQKTTAVHTGEKTSAIELGIVGADRAPIDPASLLGTAVLSVSVVDSSGTVHDVAAPLPKDRIGESVELDLTDVPPGDATLRLTLDVTTADATRVDGGVEPGTALTAQSVDIALPIAPPIGYPSLPARVDFGTLEGAGIFERDLDVTGAGCVRLDSGQSVSFTGSPDGIGSVALTGPAEEAQCLESGGTLPVSIDIENAVNGTVSGTMSLLVSPVGESDREISVPVQFTADVQKPVDTGTFWLTLIVALLLGPGIPLLLLYVGKWLTAKIPPGGLKAQQFPIEIRNGEILRDGRPFGLRDRDLVDSVRGMHEATRILDAAGVELRTHVGLSPVGAGYVSARLPGMLGASGSNPATDKAGDAQLPLAVHNSWAVFHDPNGSPEVATLLLLISTDADKNRVERVLDDARRNVANAVSQLRGRAVDTSGASGPSDSGTPPGSPIVDPFGNSQVGAQSGGYPAEGSAWAPPGTSAGTADPFAPPSGFDPFGPPDSRGRQ</sequence>
<dbReference type="EMBL" id="VNIQ01000009">
    <property type="protein sequence ID" value="TYQ01143.1"/>
    <property type="molecule type" value="Genomic_DNA"/>
</dbReference>
<dbReference type="PROSITE" id="PS50234">
    <property type="entry name" value="VWFA"/>
    <property type="match status" value="1"/>
</dbReference>
<dbReference type="InterPro" id="IPR002035">
    <property type="entry name" value="VWF_A"/>
</dbReference>
<evidence type="ECO:0000256" key="2">
    <source>
        <dbReference type="SAM" id="Phobius"/>
    </source>
</evidence>
<dbReference type="InterPro" id="IPR036465">
    <property type="entry name" value="vWFA_dom_sf"/>
</dbReference>
<reference evidence="4" key="1">
    <citation type="submission" date="2019-07" db="EMBL/GenBank/DDBJ databases">
        <title>Genomic Encyclopedia of Type Strains, Phase IV (KMG-IV): sequencing the most valuable type-strain genomes for metagenomic binning, comparative biology and taxonomic classification.</title>
        <authorList>
            <person name="Goeker M."/>
        </authorList>
    </citation>
    <scope>NUCLEOTIDE SEQUENCE</scope>
    <source>
        <strain evidence="4">DSM 44596</strain>
    </source>
</reference>
<feature type="transmembrane region" description="Helical" evidence="2">
    <location>
        <begin position="661"/>
        <end position="682"/>
    </location>
</feature>
<comment type="caution">
    <text evidence="4">The sequence shown here is derived from an EMBL/GenBank/DDBJ whole genome shotgun (WGS) entry which is preliminary data.</text>
</comment>
<gene>
    <name evidence="4" type="ORF">FNL38_109158</name>
</gene>
<dbReference type="AlphaFoldDB" id="A0A652YIS2"/>
<dbReference type="SUPFAM" id="SSF53300">
    <property type="entry name" value="vWA-like"/>
    <property type="match status" value="1"/>
</dbReference>